<reference evidence="2" key="1">
    <citation type="submission" date="2021-03" db="EMBL/GenBank/DDBJ databases">
        <title>Draft genome sequence of rust myrtle Austropuccinia psidii MF-1, a brazilian biotype.</title>
        <authorList>
            <person name="Quecine M.C."/>
            <person name="Pachon D.M.R."/>
            <person name="Bonatelli M.L."/>
            <person name="Correr F.H."/>
            <person name="Franceschini L.M."/>
            <person name="Leite T.F."/>
            <person name="Margarido G.R.A."/>
            <person name="Almeida C.A."/>
            <person name="Ferrarezi J.A."/>
            <person name="Labate C.A."/>
        </authorList>
    </citation>
    <scope>NUCLEOTIDE SEQUENCE</scope>
    <source>
        <strain evidence="2">MF-1</strain>
    </source>
</reference>
<feature type="compositionally biased region" description="Acidic residues" evidence="1">
    <location>
        <begin position="422"/>
        <end position="450"/>
    </location>
</feature>
<name>A0A9Q3FP89_9BASI</name>
<proteinExistence type="predicted"/>
<evidence type="ECO:0000313" key="3">
    <source>
        <dbReference type="Proteomes" id="UP000765509"/>
    </source>
</evidence>
<accession>A0A9Q3FP89</accession>
<dbReference type="OrthoDB" id="2517477at2759"/>
<protein>
    <submittedName>
        <fullName evidence="2">Uncharacterized protein</fullName>
    </submittedName>
</protein>
<keyword evidence="3" id="KW-1185">Reference proteome</keyword>
<comment type="caution">
    <text evidence="2">The sequence shown here is derived from an EMBL/GenBank/DDBJ whole genome shotgun (WGS) entry which is preliminary data.</text>
</comment>
<feature type="region of interest" description="Disordered" evidence="1">
    <location>
        <begin position="417"/>
        <end position="457"/>
    </location>
</feature>
<organism evidence="2 3">
    <name type="scientific">Austropuccinia psidii MF-1</name>
    <dbReference type="NCBI Taxonomy" id="1389203"/>
    <lineage>
        <taxon>Eukaryota</taxon>
        <taxon>Fungi</taxon>
        <taxon>Dikarya</taxon>
        <taxon>Basidiomycota</taxon>
        <taxon>Pucciniomycotina</taxon>
        <taxon>Pucciniomycetes</taxon>
        <taxon>Pucciniales</taxon>
        <taxon>Sphaerophragmiaceae</taxon>
        <taxon>Austropuccinia</taxon>
    </lineage>
</organism>
<dbReference type="Proteomes" id="UP000765509">
    <property type="component" value="Unassembled WGS sequence"/>
</dbReference>
<sequence length="457" mass="52436">MEKQRAKSEPPSSIATPKKGNKHTPQKTKTSSHESPPGSKGKRRRNKLQMCGDDFPPAFKSVKDVFYLHIKALWDLKEQDAIPEPPTQEELVNFYRKFSNAQQIETAVQNSGGGLELESEDDLQKYAKAQLEPVTLGRGMKNLSQSYIDYVGGMLTRIGFTHWRPNLTRNCDDLYNVACRITAIVSFQKLVVGGAYNEYSMNFTYVTKAGLLQKAYDHFVHYWIKARWDKERRVQGSYKAGKMKSNSNKNRSRLRDARLDFAIVNKLPKRYRQIIEETGAHSDDEQDEQKKDRYIIRTLRYCSRKANIFFRKLDECMAVSANNLGGTTHMRNRVLPKKPIESKYLVPPKQLPLDFYNIKWFKKLSLVDQRMTANLSSVAFLPNPEEALNVRPNADEKLSTKQFNKKYRDIVAEAYEIKTEEDSASEEDSKDGGESIDLEAPSENEEEELDGCYAPGE</sequence>
<evidence type="ECO:0000313" key="2">
    <source>
        <dbReference type="EMBL" id="MBW0540966.1"/>
    </source>
</evidence>
<gene>
    <name evidence="2" type="ORF">O181_080681</name>
</gene>
<evidence type="ECO:0000256" key="1">
    <source>
        <dbReference type="SAM" id="MobiDB-lite"/>
    </source>
</evidence>
<feature type="region of interest" description="Disordered" evidence="1">
    <location>
        <begin position="1"/>
        <end position="52"/>
    </location>
</feature>
<dbReference type="EMBL" id="AVOT02045634">
    <property type="protein sequence ID" value="MBW0540966.1"/>
    <property type="molecule type" value="Genomic_DNA"/>
</dbReference>
<dbReference type="AlphaFoldDB" id="A0A9Q3FP89"/>